<dbReference type="Proteomes" id="UP001237448">
    <property type="component" value="Unassembled WGS sequence"/>
</dbReference>
<comment type="similarity">
    <text evidence="3 6">Belongs to the DHNA family.</text>
</comment>
<dbReference type="InterPro" id="IPR043133">
    <property type="entry name" value="GTP-CH-I_C/QueF"/>
</dbReference>
<dbReference type="SUPFAM" id="SSF55620">
    <property type="entry name" value="Tetrahydrobiopterin biosynthesis enzymes-like"/>
    <property type="match status" value="1"/>
</dbReference>
<accession>A0ABU0FMJ8</accession>
<keyword evidence="8" id="KW-0012">Acyltransferase</keyword>
<evidence type="ECO:0000313" key="8">
    <source>
        <dbReference type="EMBL" id="MDQ0395824.1"/>
    </source>
</evidence>
<dbReference type="PANTHER" id="PTHR42844">
    <property type="entry name" value="DIHYDRONEOPTERIN ALDOLASE 1-RELATED"/>
    <property type="match status" value="1"/>
</dbReference>
<dbReference type="Pfam" id="PF02152">
    <property type="entry name" value="FolB"/>
    <property type="match status" value="1"/>
</dbReference>
<dbReference type="InterPro" id="IPR006156">
    <property type="entry name" value="Dihydroneopterin_aldolase"/>
</dbReference>
<feature type="domain" description="Dihydroneopterin aldolase/epimerase" evidence="7">
    <location>
        <begin position="13"/>
        <end position="120"/>
    </location>
</feature>
<evidence type="ECO:0000256" key="6">
    <source>
        <dbReference type="RuleBase" id="RU362079"/>
    </source>
</evidence>
<keyword evidence="5 6" id="KW-0456">Lyase</keyword>
<dbReference type="EMBL" id="JAUSVK010000001">
    <property type="protein sequence ID" value="MDQ0395824.1"/>
    <property type="molecule type" value="Genomic_DNA"/>
</dbReference>
<keyword evidence="4 6" id="KW-0289">Folate biosynthesis</keyword>
<gene>
    <name evidence="8" type="ORF">J3R73_005616</name>
</gene>
<dbReference type="NCBIfam" id="TIGR00525">
    <property type="entry name" value="folB"/>
    <property type="match status" value="1"/>
</dbReference>
<dbReference type="GO" id="GO:0016746">
    <property type="term" value="F:acyltransferase activity"/>
    <property type="evidence" value="ECO:0007669"/>
    <property type="project" value="UniProtKB-KW"/>
</dbReference>
<evidence type="ECO:0000256" key="4">
    <source>
        <dbReference type="ARBA" id="ARBA00022909"/>
    </source>
</evidence>
<dbReference type="InterPro" id="IPR006157">
    <property type="entry name" value="FolB_dom"/>
</dbReference>
<dbReference type="EC" id="4.1.2.25" evidence="6"/>
<proteinExistence type="inferred from homology"/>
<comment type="catalytic activity">
    <reaction evidence="1 6">
        <text>7,8-dihydroneopterin = 6-hydroxymethyl-7,8-dihydropterin + glycolaldehyde</text>
        <dbReference type="Rhea" id="RHEA:10540"/>
        <dbReference type="ChEBI" id="CHEBI:17001"/>
        <dbReference type="ChEBI" id="CHEBI:17071"/>
        <dbReference type="ChEBI" id="CHEBI:44841"/>
        <dbReference type="EC" id="4.1.2.25"/>
    </reaction>
</comment>
<keyword evidence="8" id="KW-0808">Transferase</keyword>
<dbReference type="GO" id="GO:0004150">
    <property type="term" value="F:dihydroneopterin aldolase activity"/>
    <property type="evidence" value="ECO:0007669"/>
    <property type="project" value="UniProtKB-EC"/>
</dbReference>
<evidence type="ECO:0000313" key="9">
    <source>
        <dbReference type="Proteomes" id="UP001237448"/>
    </source>
</evidence>
<comment type="caution">
    <text evidence="8">The sequence shown here is derived from an EMBL/GenBank/DDBJ whole genome shotgun (WGS) entry which is preliminary data.</text>
</comment>
<reference evidence="8 9" key="1">
    <citation type="submission" date="2023-07" db="EMBL/GenBank/DDBJ databases">
        <title>Genomic Encyclopedia of Type Strains, Phase IV (KMG-IV): sequencing the most valuable type-strain genomes for metagenomic binning, comparative biology and taxonomic classification.</title>
        <authorList>
            <person name="Goeker M."/>
        </authorList>
    </citation>
    <scope>NUCLEOTIDE SEQUENCE [LARGE SCALE GENOMIC DNA]</scope>
    <source>
        <strain evidence="8 9">DSM 5896</strain>
    </source>
</reference>
<name>A0ABU0FMJ8_9HYPH</name>
<evidence type="ECO:0000256" key="2">
    <source>
        <dbReference type="ARBA" id="ARBA00005013"/>
    </source>
</evidence>
<dbReference type="Gene3D" id="3.30.1130.10">
    <property type="match status" value="1"/>
</dbReference>
<evidence type="ECO:0000256" key="3">
    <source>
        <dbReference type="ARBA" id="ARBA00005708"/>
    </source>
</evidence>
<keyword evidence="9" id="KW-1185">Reference proteome</keyword>
<protein>
    <recommendedName>
        <fullName evidence="6">7,8-dihydroneopterin aldolase</fullName>
        <ecNumber evidence="6">4.1.2.25</ecNumber>
    </recommendedName>
</protein>
<comment type="pathway">
    <text evidence="2 6">Cofactor biosynthesis; tetrahydrofolate biosynthesis; 2-amino-4-hydroxy-6-hydroxymethyl-7,8-dihydropteridine diphosphate from 7,8-dihydroneopterin triphosphate: step 3/4.</text>
</comment>
<evidence type="ECO:0000259" key="7">
    <source>
        <dbReference type="SMART" id="SM00905"/>
    </source>
</evidence>
<dbReference type="NCBIfam" id="TIGR00526">
    <property type="entry name" value="folB_dom"/>
    <property type="match status" value="1"/>
</dbReference>
<evidence type="ECO:0000256" key="5">
    <source>
        <dbReference type="ARBA" id="ARBA00023239"/>
    </source>
</evidence>
<dbReference type="PANTHER" id="PTHR42844:SF1">
    <property type="entry name" value="DIHYDRONEOPTERIN ALDOLASE 1-RELATED"/>
    <property type="match status" value="1"/>
</dbReference>
<sequence length="123" mass="13275">MTEIAPLRTSSRVFLRALQLDAHIGYYAHEKGVRQPLVADVELTLGVHGFGGDDIHGTVDYGRIAEAAHALADEHVDLIETFAERLAQKCLALPLVSAVKVRIEKPRAVPGAMAGVEIVRVKG</sequence>
<dbReference type="SMART" id="SM00905">
    <property type="entry name" value="FolB"/>
    <property type="match status" value="1"/>
</dbReference>
<comment type="function">
    <text evidence="6">Catalyzes the conversion of 7,8-dihydroneopterin to 6-hydroxymethyl-7,8-dihydropterin.</text>
</comment>
<organism evidence="8 9">
    <name type="scientific">Labrys monachus</name>
    <dbReference type="NCBI Taxonomy" id="217067"/>
    <lineage>
        <taxon>Bacteria</taxon>
        <taxon>Pseudomonadati</taxon>
        <taxon>Pseudomonadota</taxon>
        <taxon>Alphaproteobacteria</taxon>
        <taxon>Hyphomicrobiales</taxon>
        <taxon>Xanthobacteraceae</taxon>
        <taxon>Labrys</taxon>
    </lineage>
</organism>
<evidence type="ECO:0000256" key="1">
    <source>
        <dbReference type="ARBA" id="ARBA00001353"/>
    </source>
</evidence>